<gene>
    <name evidence="2" type="ORF">A4X13_0g286</name>
</gene>
<organism evidence="2 3">
    <name type="scientific">Tilletia indica</name>
    <dbReference type="NCBI Taxonomy" id="43049"/>
    <lineage>
        <taxon>Eukaryota</taxon>
        <taxon>Fungi</taxon>
        <taxon>Dikarya</taxon>
        <taxon>Basidiomycota</taxon>
        <taxon>Ustilaginomycotina</taxon>
        <taxon>Exobasidiomycetes</taxon>
        <taxon>Tilletiales</taxon>
        <taxon>Tilletiaceae</taxon>
        <taxon>Tilletia</taxon>
    </lineage>
</organism>
<comment type="caution">
    <text evidence="2">The sequence shown here is derived from an EMBL/GenBank/DDBJ whole genome shotgun (WGS) entry which is preliminary data.</text>
</comment>
<reference evidence="2" key="2">
    <citation type="journal article" date="2019" name="IMA Fungus">
        <title>Genome sequencing and comparison of five Tilletia species to identify candidate genes for the detection of regulated species infecting wheat.</title>
        <authorList>
            <person name="Nguyen H.D.T."/>
            <person name="Sultana T."/>
            <person name="Kesanakurti P."/>
            <person name="Hambleton S."/>
        </authorList>
    </citation>
    <scope>NUCLEOTIDE SEQUENCE</scope>
    <source>
        <strain evidence="2">DAOMC 236416</strain>
    </source>
</reference>
<evidence type="ECO:0000313" key="3">
    <source>
        <dbReference type="Proteomes" id="UP000077521"/>
    </source>
</evidence>
<feature type="region of interest" description="Disordered" evidence="1">
    <location>
        <begin position="341"/>
        <end position="467"/>
    </location>
</feature>
<accession>A0A177TRG9</accession>
<evidence type="ECO:0000256" key="1">
    <source>
        <dbReference type="SAM" id="MobiDB-lite"/>
    </source>
</evidence>
<feature type="region of interest" description="Disordered" evidence="1">
    <location>
        <begin position="480"/>
        <end position="500"/>
    </location>
</feature>
<feature type="region of interest" description="Disordered" evidence="1">
    <location>
        <begin position="79"/>
        <end position="101"/>
    </location>
</feature>
<feature type="region of interest" description="Disordered" evidence="1">
    <location>
        <begin position="577"/>
        <end position="604"/>
    </location>
</feature>
<feature type="compositionally biased region" description="Polar residues" evidence="1">
    <location>
        <begin position="580"/>
        <end position="595"/>
    </location>
</feature>
<feature type="compositionally biased region" description="Polar residues" evidence="1">
    <location>
        <begin position="229"/>
        <end position="241"/>
    </location>
</feature>
<feature type="region of interest" description="Disordered" evidence="1">
    <location>
        <begin position="209"/>
        <end position="247"/>
    </location>
</feature>
<dbReference type="Proteomes" id="UP000077521">
    <property type="component" value="Unassembled WGS sequence"/>
</dbReference>
<protein>
    <submittedName>
        <fullName evidence="2">Uncharacterized protein</fullName>
    </submittedName>
</protein>
<reference evidence="2" key="1">
    <citation type="submission" date="2016-04" db="EMBL/GenBank/DDBJ databases">
        <authorList>
            <person name="Nguyen H.D."/>
            <person name="Samba Siva P."/>
            <person name="Cullis J."/>
            <person name="Levesque C.A."/>
            <person name="Hambleton S."/>
        </authorList>
    </citation>
    <scope>NUCLEOTIDE SEQUENCE</scope>
    <source>
        <strain evidence="2">DAOMC 236416</strain>
    </source>
</reference>
<keyword evidence="3" id="KW-1185">Reference proteome</keyword>
<dbReference type="AlphaFoldDB" id="A0A177TRG9"/>
<feature type="compositionally biased region" description="Polar residues" evidence="1">
    <location>
        <begin position="343"/>
        <end position="352"/>
    </location>
</feature>
<proteinExistence type="predicted"/>
<dbReference type="EMBL" id="LWDF02000009">
    <property type="protein sequence ID" value="KAE8260502.1"/>
    <property type="molecule type" value="Genomic_DNA"/>
</dbReference>
<sequence>MLLSFPIALCREANGCSACGNGGVTVDIGEGDQPERAELLVWEQRQQYPETYAFFGLKISGIEGSSSWCRMQSTPILKTVPPNTATGRSDAGHGNGDGGSKALDVDEKFRHLLAERSTMDVADAGTEKTIYPDVVNMLGDREVHLTFREERFKKGRPWTQATDAPQILKTIFRDANGAHLFYKLIKRHIDSTRQTERKGIDEIAPSLLRPSVLTNPEPAPVPQKPAASTVASTSKKQSSWPSGGPARDAHRELCLKRLPDADSLQWMVVEYLLENDKEEGSALWEMRDRFSAQHPRFLEAYPGSKKLYQSISNRCLALFRRGEVLRTAEGRYRALSTKLPNLGQASTSTPVSSGKGRASAAATEKRSSSDSAKGPNVEDASRSVDPHSLADISTPSRRKHHRMEESISSKSGQVEAGSRTEGVAETSASIASRSPQHRRQCTLNKGKGRYIDSSSSSASEDDEVSMVDARRTKKIRVVGAFGGRDSDPENVGPSPAQAPLHHEDDATLARARELASVAALTTLAASKNEARQEKIKLSDGTQVSRALVHAFIRLAPNLTDVVRRAVEELAIVPSQPLLPSASTASDNQSRSSKGSTDQREHPTGVGLDVLQPCVWAHLEGGASMAGDAGKRFKVDRMTELVVLSLLENEVIDREGRGFVVRPTASPKV</sequence>
<evidence type="ECO:0000313" key="2">
    <source>
        <dbReference type="EMBL" id="KAE8260502.1"/>
    </source>
</evidence>
<name>A0A177TRG9_9BASI</name>